<feature type="compositionally biased region" description="Polar residues" evidence="7">
    <location>
        <begin position="245"/>
        <end position="257"/>
    </location>
</feature>
<dbReference type="InterPro" id="IPR050568">
    <property type="entry name" value="Transcr_DNA_Rep_Reg"/>
</dbReference>
<evidence type="ECO:0000256" key="7">
    <source>
        <dbReference type="SAM" id="MobiDB-lite"/>
    </source>
</evidence>
<evidence type="ECO:0000313" key="10">
    <source>
        <dbReference type="Proteomes" id="UP001071777"/>
    </source>
</evidence>
<evidence type="ECO:0000313" key="9">
    <source>
        <dbReference type="EMBL" id="KAJ1605339.1"/>
    </source>
</evidence>
<keyword evidence="2" id="KW-0805">Transcription regulation</keyword>
<reference evidence="9" key="1">
    <citation type="submission" date="2022-10" db="EMBL/GenBank/DDBJ databases">
        <title>Adaptive evolution leads to modifications in subtelomeric GC content in a zoonotic Cryptosporidium species.</title>
        <authorList>
            <person name="Li J."/>
            <person name="Feng Y."/>
            <person name="Xiao L."/>
        </authorList>
    </citation>
    <scope>NUCLEOTIDE SEQUENCE</scope>
    <source>
        <strain evidence="9">25894</strain>
    </source>
</reference>
<dbReference type="Proteomes" id="UP001071777">
    <property type="component" value="Unassembled WGS sequence"/>
</dbReference>
<evidence type="ECO:0000259" key="8">
    <source>
        <dbReference type="Pfam" id="PF00808"/>
    </source>
</evidence>
<evidence type="ECO:0000256" key="1">
    <source>
        <dbReference type="ARBA" id="ARBA00004123"/>
    </source>
</evidence>
<dbReference type="InterPro" id="IPR009072">
    <property type="entry name" value="Histone-fold"/>
</dbReference>
<name>A0ABQ8P238_9CRYT</name>
<feature type="domain" description="Transcription factor CBF/NF-Y/archaeal histone" evidence="8">
    <location>
        <begin position="124"/>
        <end position="185"/>
    </location>
</feature>
<comment type="similarity">
    <text evidence="6">Belongs to the NFYC/HAP5 subunit family.</text>
</comment>
<dbReference type="SUPFAM" id="SSF47113">
    <property type="entry name" value="Histone-fold"/>
    <property type="match status" value="1"/>
</dbReference>
<dbReference type="EMBL" id="JAPCXB010000180">
    <property type="protein sequence ID" value="KAJ1605339.1"/>
    <property type="molecule type" value="Genomic_DNA"/>
</dbReference>
<sequence length="257" mass="27671">MLATRCEPQYSQQPVRACANPGEGYADSSRIMCSDASTVEFGGPSHQAQTRVSSFDFSSAPFVLQSSRATLSSSNSVVSSSSLVSVCSGEDESFPNSSDYYRAGEQSAIPIFSKEELKILSRCLPHTKIKKIIKCSGAVNHMIGSEVPALLAIACELFVRDLTSFSWSFTKRANRRTVQAQDIKSVSSRDFRFRRLLNPKADQSKNTLAFPGFSAGPAHKDADPPLSVPRATQAPHAPGPPASSERPSSGPAQLQLL</sequence>
<keyword evidence="5" id="KW-0539">Nucleus</keyword>
<dbReference type="Gene3D" id="1.10.20.10">
    <property type="entry name" value="Histone, subunit A"/>
    <property type="match status" value="1"/>
</dbReference>
<comment type="subcellular location">
    <subcellularLocation>
        <location evidence="1">Nucleus</location>
    </subcellularLocation>
</comment>
<feature type="region of interest" description="Disordered" evidence="7">
    <location>
        <begin position="207"/>
        <end position="257"/>
    </location>
</feature>
<accession>A0ABQ8P238</accession>
<keyword evidence="10" id="KW-1185">Reference proteome</keyword>
<comment type="caution">
    <text evidence="9">The sequence shown here is derived from an EMBL/GenBank/DDBJ whole genome shotgun (WGS) entry which is preliminary data.</text>
</comment>
<evidence type="ECO:0000256" key="6">
    <source>
        <dbReference type="ARBA" id="ARBA00038129"/>
    </source>
</evidence>
<keyword evidence="4" id="KW-0804">Transcription</keyword>
<evidence type="ECO:0000256" key="2">
    <source>
        <dbReference type="ARBA" id="ARBA00023015"/>
    </source>
</evidence>
<dbReference type="Pfam" id="PF00808">
    <property type="entry name" value="CBFD_NFYB_HMF"/>
    <property type="match status" value="1"/>
</dbReference>
<dbReference type="PANTHER" id="PTHR10252">
    <property type="entry name" value="HISTONE-LIKE TRANSCRIPTION FACTOR CCAAT-RELATED"/>
    <property type="match status" value="1"/>
</dbReference>
<organism evidence="9 10">
    <name type="scientific">Cryptosporidium canis</name>
    <dbReference type="NCBI Taxonomy" id="195482"/>
    <lineage>
        <taxon>Eukaryota</taxon>
        <taxon>Sar</taxon>
        <taxon>Alveolata</taxon>
        <taxon>Apicomplexa</taxon>
        <taxon>Conoidasida</taxon>
        <taxon>Coccidia</taxon>
        <taxon>Eucoccidiorida</taxon>
        <taxon>Eimeriorina</taxon>
        <taxon>Cryptosporidiidae</taxon>
        <taxon>Cryptosporidium</taxon>
    </lineage>
</organism>
<gene>
    <name evidence="9" type="ORF">OJ252_3500</name>
</gene>
<dbReference type="InterPro" id="IPR003958">
    <property type="entry name" value="CBFA_NFYB_domain"/>
</dbReference>
<evidence type="ECO:0000256" key="4">
    <source>
        <dbReference type="ARBA" id="ARBA00023163"/>
    </source>
</evidence>
<protein>
    <submittedName>
        <fullName evidence="9">CCAAT-binding factor chain HAP5 like histone</fullName>
    </submittedName>
</protein>
<evidence type="ECO:0000256" key="5">
    <source>
        <dbReference type="ARBA" id="ARBA00023242"/>
    </source>
</evidence>
<evidence type="ECO:0000256" key="3">
    <source>
        <dbReference type="ARBA" id="ARBA00023125"/>
    </source>
</evidence>
<keyword evidence="3" id="KW-0238">DNA-binding</keyword>
<proteinExistence type="inferred from homology"/>
<dbReference type="PANTHER" id="PTHR10252:SF8">
    <property type="entry name" value="NUCLEAR TRANSCRIPTION FACTOR Y SUBUNIT GAMMA"/>
    <property type="match status" value="1"/>
</dbReference>